<name>A0A917Y004_9ACTN</name>
<comment type="caution">
    <text evidence="1">The sequence shown here is derived from an EMBL/GenBank/DDBJ whole genome shotgun (WGS) entry which is preliminary data.</text>
</comment>
<evidence type="ECO:0000313" key="1">
    <source>
        <dbReference type="EMBL" id="GGN59842.1"/>
    </source>
</evidence>
<protein>
    <submittedName>
        <fullName evidence="1">Uncharacterized protein</fullName>
    </submittedName>
</protein>
<dbReference type="Proteomes" id="UP000600365">
    <property type="component" value="Unassembled WGS sequence"/>
</dbReference>
<dbReference type="EMBL" id="BMMM01000003">
    <property type="protein sequence ID" value="GGN59842.1"/>
    <property type="molecule type" value="Genomic_DNA"/>
</dbReference>
<gene>
    <name evidence="1" type="ORF">GCM10011579_024380</name>
</gene>
<keyword evidence="2" id="KW-1185">Reference proteome</keyword>
<reference evidence="1 2" key="1">
    <citation type="journal article" date="2014" name="Int. J. Syst. Evol. Microbiol.">
        <title>Complete genome sequence of Corynebacterium casei LMG S-19264T (=DSM 44701T), isolated from a smear-ripened cheese.</title>
        <authorList>
            <consortium name="US DOE Joint Genome Institute (JGI-PGF)"/>
            <person name="Walter F."/>
            <person name="Albersmeier A."/>
            <person name="Kalinowski J."/>
            <person name="Ruckert C."/>
        </authorList>
    </citation>
    <scope>NUCLEOTIDE SEQUENCE [LARGE SCALE GENOMIC DNA]</scope>
    <source>
        <strain evidence="1 2">CGMCC 4.7111</strain>
    </source>
</reference>
<sequence length="109" mass="12367">MTPDRPAIPLAAFARLPRAYRDLHVVHSTVDVYGRAHWLLTERPPEPRRQKPYDAVVVTVQDGRPYETHLSALQAEFPKFDTLPDGGFVVADARSRARARTGLRRPRTP</sequence>
<dbReference type="RefSeq" id="WP_189185934.1">
    <property type="nucleotide sequence ID" value="NZ_BMMM01000003.1"/>
</dbReference>
<evidence type="ECO:0000313" key="2">
    <source>
        <dbReference type="Proteomes" id="UP000600365"/>
    </source>
</evidence>
<dbReference type="AlphaFoldDB" id="A0A917Y004"/>
<organism evidence="1 2">
    <name type="scientific">Streptomyces albiflavescens</name>
    <dbReference type="NCBI Taxonomy" id="1623582"/>
    <lineage>
        <taxon>Bacteria</taxon>
        <taxon>Bacillati</taxon>
        <taxon>Actinomycetota</taxon>
        <taxon>Actinomycetes</taxon>
        <taxon>Kitasatosporales</taxon>
        <taxon>Streptomycetaceae</taxon>
        <taxon>Streptomyces</taxon>
    </lineage>
</organism>
<proteinExistence type="predicted"/>
<accession>A0A917Y004</accession>